<protein>
    <submittedName>
        <fullName evidence="1">9916_t:CDS:1</fullName>
    </submittedName>
</protein>
<accession>A0ACA9PJB9</accession>
<proteinExistence type="predicted"/>
<name>A0ACA9PJB9_9GLOM</name>
<sequence length="192" mass="21870">LLSGISNIEIQEIWEVSHIAMNSTSKPHYVVILKDSTLLCTSQGIKSFTSVPLYHIDQIRSVNVYTSNIKENINKKLQFGTTMSVAKTSVQIALSEGITAELIGILTQFITKYHRTTRLGIEETHNVKYEKANDSIVESRSNSRQLLIELDSNCNLIEVSNPEYHKPKGRPPKRLKSFIEENKQHMSREQRT</sequence>
<reference evidence="1" key="1">
    <citation type="submission" date="2021-06" db="EMBL/GenBank/DDBJ databases">
        <authorList>
            <person name="Kallberg Y."/>
            <person name="Tangrot J."/>
            <person name="Rosling A."/>
        </authorList>
    </citation>
    <scope>NUCLEOTIDE SEQUENCE</scope>
    <source>
        <strain evidence="1">AU212A</strain>
    </source>
</reference>
<evidence type="ECO:0000313" key="1">
    <source>
        <dbReference type="EMBL" id="CAG8705235.1"/>
    </source>
</evidence>
<feature type="non-terminal residue" evidence="1">
    <location>
        <position position="1"/>
    </location>
</feature>
<keyword evidence="2" id="KW-1185">Reference proteome</keyword>
<feature type="non-terminal residue" evidence="1">
    <location>
        <position position="192"/>
    </location>
</feature>
<organism evidence="1 2">
    <name type="scientific">Scutellospora calospora</name>
    <dbReference type="NCBI Taxonomy" id="85575"/>
    <lineage>
        <taxon>Eukaryota</taxon>
        <taxon>Fungi</taxon>
        <taxon>Fungi incertae sedis</taxon>
        <taxon>Mucoromycota</taxon>
        <taxon>Glomeromycotina</taxon>
        <taxon>Glomeromycetes</taxon>
        <taxon>Diversisporales</taxon>
        <taxon>Gigasporaceae</taxon>
        <taxon>Scutellospora</taxon>
    </lineage>
</organism>
<dbReference type="EMBL" id="CAJVPM010041090">
    <property type="protein sequence ID" value="CAG8705235.1"/>
    <property type="molecule type" value="Genomic_DNA"/>
</dbReference>
<dbReference type="Proteomes" id="UP000789860">
    <property type="component" value="Unassembled WGS sequence"/>
</dbReference>
<gene>
    <name evidence="1" type="ORF">SCALOS_LOCUS10651</name>
</gene>
<comment type="caution">
    <text evidence="1">The sequence shown here is derived from an EMBL/GenBank/DDBJ whole genome shotgun (WGS) entry which is preliminary data.</text>
</comment>
<evidence type="ECO:0000313" key="2">
    <source>
        <dbReference type="Proteomes" id="UP000789860"/>
    </source>
</evidence>